<evidence type="ECO:0000256" key="1">
    <source>
        <dbReference type="ARBA" id="ARBA00023125"/>
    </source>
</evidence>
<evidence type="ECO:0000313" key="3">
    <source>
        <dbReference type="EMBL" id="MDW0112244.1"/>
    </source>
</evidence>
<dbReference type="EMBL" id="JAUBDI010000002">
    <property type="protein sequence ID" value="MDW0112244.1"/>
    <property type="molecule type" value="Genomic_DNA"/>
</dbReference>
<dbReference type="InterPro" id="IPR001387">
    <property type="entry name" value="Cro/C1-type_HTH"/>
</dbReference>
<sequence length="136" mass="15795">MFPDRLKRLRQNKKLSQQEMADFLGISRQGYGKYENGSSQPSFEMLEKLSIFFGVSTDYLLGTSENKAIVAGQEINLSEEEFILFNELKKHPIMLHDLATDPERKVKELIKLYKMKKMFLDDDEEEYGDGFGTLKD</sequence>
<evidence type="ECO:0000313" key="4">
    <source>
        <dbReference type="Proteomes" id="UP001282284"/>
    </source>
</evidence>
<protein>
    <submittedName>
        <fullName evidence="3">Helix-turn-helix transcriptional regulator</fullName>
    </submittedName>
</protein>
<dbReference type="InterPro" id="IPR010982">
    <property type="entry name" value="Lambda_DNA-bd_dom_sf"/>
</dbReference>
<keyword evidence="4" id="KW-1185">Reference proteome</keyword>
<dbReference type="SMART" id="SM00530">
    <property type="entry name" value="HTH_XRE"/>
    <property type="match status" value="1"/>
</dbReference>
<comment type="caution">
    <text evidence="3">The sequence shown here is derived from an EMBL/GenBank/DDBJ whole genome shotgun (WGS) entry which is preliminary data.</text>
</comment>
<organism evidence="3 4">
    <name type="scientific">Sporosarcina saromensis</name>
    <dbReference type="NCBI Taxonomy" id="359365"/>
    <lineage>
        <taxon>Bacteria</taxon>
        <taxon>Bacillati</taxon>
        <taxon>Bacillota</taxon>
        <taxon>Bacilli</taxon>
        <taxon>Bacillales</taxon>
        <taxon>Caryophanaceae</taxon>
        <taxon>Sporosarcina</taxon>
    </lineage>
</organism>
<dbReference type="PANTHER" id="PTHR46558:SF14">
    <property type="entry name" value="HTH-TYPE TRANSCRIPTIONAL REGULATOR ANSR"/>
    <property type="match status" value="1"/>
</dbReference>
<dbReference type="CDD" id="cd00093">
    <property type="entry name" value="HTH_XRE"/>
    <property type="match status" value="1"/>
</dbReference>
<dbReference type="Proteomes" id="UP001282284">
    <property type="component" value="Unassembled WGS sequence"/>
</dbReference>
<reference evidence="3 4" key="1">
    <citation type="submission" date="2023-06" db="EMBL/GenBank/DDBJ databases">
        <title>Sporosarcina sp. nov., isolated from Korean traditional fermented seafood 'Jeotgal'.</title>
        <authorList>
            <person name="Yang A.I."/>
            <person name="Shin N.-R."/>
        </authorList>
    </citation>
    <scope>NUCLEOTIDE SEQUENCE [LARGE SCALE GENOMIC DNA]</scope>
    <source>
        <strain evidence="3 4">KCTC13119</strain>
    </source>
</reference>
<dbReference type="Pfam" id="PF01381">
    <property type="entry name" value="HTH_3"/>
    <property type="match status" value="1"/>
</dbReference>
<dbReference type="Gene3D" id="1.10.260.40">
    <property type="entry name" value="lambda repressor-like DNA-binding domains"/>
    <property type="match status" value="1"/>
</dbReference>
<proteinExistence type="predicted"/>
<gene>
    <name evidence="3" type="ORF">QT711_03540</name>
</gene>
<keyword evidence="1" id="KW-0238">DNA-binding</keyword>
<name>A0ABU4G5K0_9BACL</name>
<dbReference type="SUPFAM" id="SSF47413">
    <property type="entry name" value="lambda repressor-like DNA-binding domains"/>
    <property type="match status" value="1"/>
</dbReference>
<accession>A0ABU4G5K0</accession>
<dbReference type="PROSITE" id="PS50943">
    <property type="entry name" value="HTH_CROC1"/>
    <property type="match status" value="1"/>
</dbReference>
<dbReference type="RefSeq" id="WP_317942137.1">
    <property type="nucleotide sequence ID" value="NZ_JAUBDI010000002.1"/>
</dbReference>
<evidence type="ECO:0000259" key="2">
    <source>
        <dbReference type="PROSITE" id="PS50943"/>
    </source>
</evidence>
<dbReference type="PANTHER" id="PTHR46558">
    <property type="entry name" value="TRACRIPTIONAL REGULATORY PROTEIN-RELATED-RELATED"/>
    <property type="match status" value="1"/>
</dbReference>
<feature type="domain" description="HTH cro/C1-type" evidence="2">
    <location>
        <begin position="6"/>
        <end position="60"/>
    </location>
</feature>